<dbReference type="Proteomes" id="UP000324748">
    <property type="component" value="Unassembled WGS sequence"/>
</dbReference>
<protein>
    <submittedName>
        <fullName evidence="3">Uncharacterized protein</fullName>
    </submittedName>
</protein>
<dbReference type="EMBL" id="VSWC01000105">
    <property type="protein sequence ID" value="KAA1087224.1"/>
    <property type="molecule type" value="Genomic_DNA"/>
</dbReference>
<proteinExistence type="predicted"/>
<evidence type="ECO:0000313" key="3">
    <source>
        <dbReference type="EMBL" id="KAA1087224.1"/>
    </source>
</evidence>
<comment type="caution">
    <text evidence="3">The sequence shown here is derived from an EMBL/GenBank/DDBJ whole genome shotgun (WGS) entry which is preliminary data.</text>
</comment>
<feature type="chain" id="PRO_5022764759" evidence="2">
    <location>
        <begin position="22"/>
        <end position="141"/>
    </location>
</feature>
<organism evidence="3 4">
    <name type="scientific">Puccinia graminis f. sp. tritici</name>
    <dbReference type="NCBI Taxonomy" id="56615"/>
    <lineage>
        <taxon>Eukaryota</taxon>
        <taxon>Fungi</taxon>
        <taxon>Dikarya</taxon>
        <taxon>Basidiomycota</taxon>
        <taxon>Pucciniomycotina</taxon>
        <taxon>Pucciniomycetes</taxon>
        <taxon>Pucciniales</taxon>
        <taxon>Pucciniaceae</taxon>
        <taxon>Puccinia</taxon>
    </lineage>
</organism>
<feature type="compositionally biased region" description="Basic and acidic residues" evidence="1">
    <location>
        <begin position="77"/>
        <end position="87"/>
    </location>
</feature>
<sequence>MFIRFVICVLGLSALIQPTICLPISTATRSIHSAASQGSSDGQPDLSHREAPGHPETQYVPLVERDSSSNGSYGPARDSHGDYDSPPRKSYSAPDADGPPKKKPDDEKEGALNTLLGGPVKVLGLDGSGGGLLGNVLSSGH</sequence>
<feature type="signal peptide" evidence="2">
    <location>
        <begin position="1"/>
        <end position="21"/>
    </location>
</feature>
<keyword evidence="4" id="KW-1185">Reference proteome</keyword>
<evidence type="ECO:0000313" key="4">
    <source>
        <dbReference type="Proteomes" id="UP000324748"/>
    </source>
</evidence>
<gene>
    <name evidence="3" type="ORF">PGT21_026089</name>
</gene>
<feature type="region of interest" description="Disordered" evidence="1">
    <location>
        <begin position="33"/>
        <end position="114"/>
    </location>
</feature>
<evidence type="ECO:0000256" key="2">
    <source>
        <dbReference type="SAM" id="SignalP"/>
    </source>
</evidence>
<feature type="compositionally biased region" description="Basic and acidic residues" evidence="1">
    <location>
        <begin position="98"/>
        <end position="110"/>
    </location>
</feature>
<reference evidence="3 4" key="1">
    <citation type="submission" date="2019-05" db="EMBL/GenBank/DDBJ databases">
        <title>Emergence of the Ug99 lineage of the wheat stem rust pathogen through somatic hybridization.</title>
        <authorList>
            <person name="Li F."/>
            <person name="Upadhyaya N.M."/>
            <person name="Sperschneider J."/>
            <person name="Matny O."/>
            <person name="Nguyen-Phuc H."/>
            <person name="Mago R."/>
            <person name="Raley C."/>
            <person name="Miller M.E."/>
            <person name="Silverstein K.A.T."/>
            <person name="Henningsen E."/>
            <person name="Hirsch C.D."/>
            <person name="Visser B."/>
            <person name="Pretorius Z.A."/>
            <person name="Steffenson B.J."/>
            <person name="Schwessinger B."/>
            <person name="Dodds P.N."/>
            <person name="Figueroa M."/>
        </authorList>
    </citation>
    <scope>NUCLEOTIDE SEQUENCE [LARGE SCALE GENOMIC DNA]</scope>
    <source>
        <strain evidence="3">21-0</strain>
    </source>
</reference>
<dbReference type="AlphaFoldDB" id="A0A5B0NF91"/>
<name>A0A5B0NF91_PUCGR</name>
<accession>A0A5B0NF91</accession>
<keyword evidence="2" id="KW-0732">Signal</keyword>
<feature type="compositionally biased region" description="Polar residues" evidence="1">
    <location>
        <begin position="33"/>
        <end position="42"/>
    </location>
</feature>
<evidence type="ECO:0000256" key="1">
    <source>
        <dbReference type="SAM" id="MobiDB-lite"/>
    </source>
</evidence>